<protein>
    <submittedName>
        <fullName evidence="2">Uncharacterized protein</fullName>
    </submittedName>
</protein>
<feature type="compositionally biased region" description="Basic and acidic residues" evidence="1">
    <location>
        <begin position="1"/>
        <end position="18"/>
    </location>
</feature>
<organism evidence="2 3">
    <name type="scientific">Arabidopsis thaliana</name>
    <name type="common">Mouse-ear cress</name>
    <dbReference type="NCBI Taxonomy" id="3702"/>
    <lineage>
        <taxon>Eukaryota</taxon>
        <taxon>Viridiplantae</taxon>
        <taxon>Streptophyta</taxon>
        <taxon>Embryophyta</taxon>
        <taxon>Tracheophyta</taxon>
        <taxon>Spermatophyta</taxon>
        <taxon>Magnoliopsida</taxon>
        <taxon>eudicotyledons</taxon>
        <taxon>Gunneridae</taxon>
        <taxon>Pentapetalae</taxon>
        <taxon>rosids</taxon>
        <taxon>malvids</taxon>
        <taxon>Brassicales</taxon>
        <taxon>Brassicaceae</taxon>
        <taxon>Camelineae</taxon>
        <taxon>Arabidopsis</taxon>
    </lineage>
</organism>
<dbReference type="EMBL" id="CACSHJ010000088">
    <property type="protein sequence ID" value="CAA0363585.1"/>
    <property type="molecule type" value="Genomic_DNA"/>
</dbReference>
<name>A0A5S9WYV8_ARATH</name>
<dbReference type="OrthoDB" id="5835829at2759"/>
<gene>
    <name evidence="2" type="ORF">C24_LOCUS7884</name>
</gene>
<dbReference type="Gene3D" id="3.40.50.2000">
    <property type="entry name" value="Glycogen Phosphorylase B"/>
    <property type="match status" value="2"/>
</dbReference>
<reference evidence="2 3" key="1">
    <citation type="submission" date="2019-12" db="EMBL/GenBank/DDBJ databases">
        <authorList>
            <person name="Jiao W.-B."/>
            <person name="Schneeberger K."/>
        </authorList>
    </citation>
    <scope>NUCLEOTIDE SEQUENCE [LARGE SCALE GENOMIC DNA]</scope>
    <source>
        <strain evidence="3">cv. C24</strain>
    </source>
</reference>
<evidence type="ECO:0000256" key="1">
    <source>
        <dbReference type="SAM" id="MobiDB-lite"/>
    </source>
</evidence>
<evidence type="ECO:0000313" key="2">
    <source>
        <dbReference type="EMBL" id="CAA0363585.1"/>
    </source>
</evidence>
<sequence>MDPGKKCDFDHGLTDPKQSRPAQELFMDQTISTNTSHGSTASTSSVNSFYELGQHLLITTTNLMIDQSRDPPKPGSAKPAWFHWVNRKREEMRPVLYVAFGTQAKISNKLSSSRN</sequence>
<feature type="region of interest" description="Disordered" evidence="1">
    <location>
        <begin position="1"/>
        <end position="22"/>
    </location>
</feature>
<dbReference type="AlphaFoldDB" id="A0A5S9WYV8"/>
<accession>A0A5S9WYV8</accession>
<proteinExistence type="predicted"/>
<dbReference type="Proteomes" id="UP000434276">
    <property type="component" value="Unassembled WGS sequence"/>
</dbReference>
<evidence type="ECO:0000313" key="3">
    <source>
        <dbReference type="Proteomes" id="UP000434276"/>
    </source>
</evidence>